<sequence>MRTNKCSIQGGRGPVRGAAKTMCQVHSYRCPTCKTRWQQRRRLASCDEGEPNGTDPECPESLCMYAGDPQSPVRRQCVTCVRLVAMLKEYEEDAAAQLDPMLR</sequence>
<dbReference type="eggNOG" id="ENOG502T6IR">
    <property type="taxonomic scope" value="Eukaryota"/>
</dbReference>
<reference evidence="2" key="1">
    <citation type="journal article" date="2011" name="PLoS Pathog.">
        <title>Comparative genomics yields insights into niche adaptation of plant vascular wilt pathogens.</title>
        <authorList>
            <person name="Klosterman S.J."/>
            <person name="Subbarao K.V."/>
            <person name="Kang S."/>
            <person name="Veronese P."/>
            <person name="Gold S.E."/>
            <person name="Thomma B.P.H.J."/>
            <person name="Chen Z."/>
            <person name="Henrissat B."/>
            <person name="Lee Y.-H."/>
            <person name="Park J."/>
            <person name="Garcia-Pedrajas M.D."/>
            <person name="Barbara D.J."/>
            <person name="Anchieta A."/>
            <person name="de Jonge R."/>
            <person name="Santhanam P."/>
            <person name="Maruthachalam K."/>
            <person name="Atallah Z."/>
            <person name="Amyotte S.G."/>
            <person name="Paz Z."/>
            <person name="Inderbitzin P."/>
            <person name="Hayes R.J."/>
            <person name="Heiman D.I."/>
            <person name="Young S."/>
            <person name="Zeng Q."/>
            <person name="Engels R."/>
            <person name="Galagan J."/>
            <person name="Cuomo C.A."/>
            <person name="Dobinson K.F."/>
            <person name="Ma L.-J."/>
        </authorList>
    </citation>
    <scope>NUCLEOTIDE SEQUENCE [LARGE SCALE GENOMIC DNA]</scope>
    <source>
        <strain evidence="2">VaMs.102 / ATCC MYA-4576 / FGSC 10136</strain>
    </source>
</reference>
<keyword evidence="2" id="KW-1185">Reference proteome</keyword>
<accession>C9SXS2</accession>
<dbReference type="RefSeq" id="XP_002999977.1">
    <property type="nucleotide sequence ID" value="XM_002999931.1"/>
</dbReference>
<name>C9SXS2_VERA1</name>
<dbReference type="AlphaFoldDB" id="C9SXS2"/>
<dbReference type="Proteomes" id="UP000008698">
    <property type="component" value="Unassembled WGS sequence"/>
</dbReference>
<evidence type="ECO:0000313" key="2">
    <source>
        <dbReference type="Proteomes" id="UP000008698"/>
    </source>
</evidence>
<organism evidence="2">
    <name type="scientific">Verticillium alfalfae (strain VaMs.102 / ATCC MYA-4576 / FGSC 10136)</name>
    <name type="common">Verticillium wilt of alfalfa</name>
    <name type="synonym">Verticillium albo-atrum</name>
    <dbReference type="NCBI Taxonomy" id="526221"/>
    <lineage>
        <taxon>Eukaryota</taxon>
        <taxon>Fungi</taxon>
        <taxon>Dikarya</taxon>
        <taxon>Ascomycota</taxon>
        <taxon>Pezizomycotina</taxon>
        <taxon>Sordariomycetes</taxon>
        <taxon>Hypocreomycetidae</taxon>
        <taxon>Glomerellales</taxon>
        <taxon>Plectosphaerellaceae</taxon>
        <taxon>Verticillium</taxon>
    </lineage>
</organism>
<proteinExistence type="predicted"/>
<dbReference type="KEGG" id="val:VDBG_09697"/>
<dbReference type="OrthoDB" id="4827687at2759"/>
<dbReference type="EMBL" id="DS985229">
    <property type="protein sequence ID" value="EEY23587.1"/>
    <property type="molecule type" value="Genomic_DNA"/>
</dbReference>
<evidence type="ECO:0000313" key="1">
    <source>
        <dbReference type="EMBL" id="EEY23587.1"/>
    </source>
</evidence>
<dbReference type="HOGENOM" id="CLU_2265759_0_0_1"/>
<gene>
    <name evidence="1" type="ORF">VDBG_09697</name>
</gene>
<dbReference type="GeneID" id="9531882"/>
<protein>
    <submittedName>
        <fullName evidence="1">Predicted protein</fullName>
    </submittedName>
</protein>